<protein>
    <submittedName>
        <fullName evidence="1">5-methylcytosine-specific restriction protein A</fullName>
    </submittedName>
</protein>
<evidence type="ECO:0000313" key="1">
    <source>
        <dbReference type="EMBL" id="TDP94620.1"/>
    </source>
</evidence>
<reference evidence="1 2" key="1">
    <citation type="submission" date="2019-03" db="EMBL/GenBank/DDBJ databases">
        <title>Genomic analyses of the natural microbiome of Caenorhabditis elegans.</title>
        <authorList>
            <person name="Samuel B."/>
        </authorList>
    </citation>
    <scope>NUCLEOTIDE SEQUENCE [LARGE SCALE GENOMIC DNA]</scope>
    <source>
        <strain evidence="1 2">JUb18</strain>
    </source>
</reference>
<dbReference type="AlphaFoldDB" id="A0A4R6S4K8"/>
<comment type="caution">
    <text evidence="1">The sequence shown here is derived from an EMBL/GenBank/DDBJ whole genome shotgun (WGS) entry which is preliminary data.</text>
</comment>
<name>A0A4R6S4K8_9MICO</name>
<sequence>MRVCSTHGCPELYPASQGSRCPTHQAQADKARGAARQRGYNSKGHHAFRTAVIHRDPVCVACHLRPSTVADHHPHGRDELIRLALNPNDPRYGRGLCAPCHGRATVANQPGGWHTP</sequence>
<gene>
    <name evidence="1" type="ORF">EDF62_1041</name>
</gene>
<evidence type="ECO:0000313" key="2">
    <source>
        <dbReference type="Proteomes" id="UP000295601"/>
    </source>
</evidence>
<dbReference type="Proteomes" id="UP000295601">
    <property type="component" value="Unassembled WGS sequence"/>
</dbReference>
<dbReference type="OrthoDB" id="5244068at2"/>
<dbReference type="EMBL" id="SNYA01000002">
    <property type="protein sequence ID" value="TDP94620.1"/>
    <property type="molecule type" value="Genomic_DNA"/>
</dbReference>
<keyword evidence="2" id="KW-1185">Reference proteome</keyword>
<accession>A0A4R6S4K8</accession>
<proteinExistence type="predicted"/>
<organism evidence="1 2">
    <name type="scientific">Leucobacter luti</name>
    <dbReference type="NCBI Taxonomy" id="340320"/>
    <lineage>
        <taxon>Bacteria</taxon>
        <taxon>Bacillati</taxon>
        <taxon>Actinomycetota</taxon>
        <taxon>Actinomycetes</taxon>
        <taxon>Micrococcales</taxon>
        <taxon>Microbacteriaceae</taxon>
        <taxon>Leucobacter</taxon>
    </lineage>
</organism>